<feature type="domain" description="RNA 2-O ribose methyltransferase substrate binding" evidence="4">
    <location>
        <begin position="26"/>
        <end position="96"/>
    </location>
</feature>
<dbReference type="Pfam" id="PF00588">
    <property type="entry name" value="SpoU_methylase"/>
    <property type="match status" value="1"/>
</dbReference>
<dbReference type="InterPro" id="IPR029064">
    <property type="entry name" value="Ribosomal_eL30-like_sf"/>
</dbReference>
<dbReference type="InterPro" id="IPR013123">
    <property type="entry name" value="SpoU_subst-bd"/>
</dbReference>
<reference evidence="5" key="1">
    <citation type="journal article" date="2021" name="PeerJ">
        <title>Extensive microbial diversity within the chicken gut microbiome revealed by metagenomics and culture.</title>
        <authorList>
            <person name="Gilroy R."/>
            <person name="Ravi A."/>
            <person name="Getino M."/>
            <person name="Pursley I."/>
            <person name="Horton D.L."/>
            <person name="Alikhan N.F."/>
            <person name="Baker D."/>
            <person name="Gharbi K."/>
            <person name="Hall N."/>
            <person name="Watson M."/>
            <person name="Adriaenssens E.M."/>
            <person name="Foster-Nyarko E."/>
            <person name="Jarju S."/>
            <person name="Secka A."/>
            <person name="Antonio M."/>
            <person name="Oren A."/>
            <person name="Chaudhuri R.R."/>
            <person name="La Ragione R."/>
            <person name="Hildebrand F."/>
            <person name="Pallen M.J."/>
        </authorList>
    </citation>
    <scope>NUCLEOTIDE SEQUENCE</scope>
    <source>
        <strain evidence="5">1719</strain>
    </source>
</reference>
<dbReference type="InterPro" id="IPR029026">
    <property type="entry name" value="tRNA_m1G_MTases_N"/>
</dbReference>
<dbReference type="GO" id="GO:0032259">
    <property type="term" value="P:methylation"/>
    <property type="evidence" value="ECO:0007669"/>
    <property type="project" value="UniProtKB-KW"/>
</dbReference>
<dbReference type="Pfam" id="PF22435">
    <property type="entry name" value="MRM3-like_sub_bind"/>
    <property type="match status" value="1"/>
</dbReference>
<reference evidence="5" key="2">
    <citation type="submission" date="2021-04" db="EMBL/GenBank/DDBJ databases">
        <authorList>
            <person name="Gilroy R."/>
        </authorList>
    </citation>
    <scope>NUCLEOTIDE SEQUENCE</scope>
    <source>
        <strain evidence="5">1719</strain>
    </source>
</reference>
<keyword evidence="3" id="KW-0808">Transferase</keyword>
<dbReference type="GO" id="GO:0003723">
    <property type="term" value="F:RNA binding"/>
    <property type="evidence" value="ECO:0007669"/>
    <property type="project" value="InterPro"/>
</dbReference>
<accession>A0A9D1W8C2</accession>
<dbReference type="InterPro" id="IPR053888">
    <property type="entry name" value="MRM3-like_sub_bind"/>
</dbReference>
<dbReference type="Gene3D" id="3.30.1330.30">
    <property type="match status" value="1"/>
</dbReference>
<dbReference type="SUPFAM" id="SSF55315">
    <property type="entry name" value="L30e-like"/>
    <property type="match status" value="1"/>
</dbReference>
<sequence>MISKAQISFVTSLQQKKYRKQHQLFVVEGYKSIVEFIQSPLYAVRQIYCTAKFSAKIDKISGNIKYEEISETDLKKISSLKTPQGVLALVEIPESRPVALGALNGEYTFVLDDLQDPGNLGTIIRTLDWFGFNKIICSLETVEAYNPKVVQASMGSLSRVSVMYEDLQDLYKRVDGLPIYATALNGSSIYQDTWAAPGLIVLGNEGQGISEVSLEASTTKINIPKLGQAESLNVAIATTVFCSEIARKKL</sequence>
<evidence type="ECO:0000256" key="3">
    <source>
        <dbReference type="ARBA" id="ARBA00022679"/>
    </source>
</evidence>
<dbReference type="AlphaFoldDB" id="A0A9D1W8C2"/>
<dbReference type="InterPro" id="IPR029028">
    <property type="entry name" value="Alpha/beta_knot_MTases"/>
</dbReference>
<dbReference type="Gene3D" id="3.40.1280.10">
    <property type="match status" value="1"/>
</dbReference>
<dbReference type="GO" id="GO:0006396">
    <property type="term" value="P:RNA processing"/>
    <property type="evidence" value="ECO:0007669"/>
    <property type="project" value="InterPro"/>
</dbReference>
<keyword evidence="2 5" id="KW-0489">Methyltransferase</keyword>
<evidence type="ECO:0000259" key="4">
    <source>
        <dbReference type="SMART" id="SM00967"/>
    </source>
</evidence>
<dbReference type="GO" id="GO:0005737">
    <property type="term" value="C:cytoplasm"/>
    <property type="evidence" value="ECO:0007669"/>
    <property type="project" value="UniProtKB-ARBA"/>
</dbReference>
<evidence type="ECO:0000256" key="1">
    <source>
        <dbReference type="ARBA" id="ARBA00007228"/>
    </source>
</evidence>
<dbReference type="PANTHER" id="PTHR43191">
    <property type="entry name" value="RRNA METHYLTRANSFERASE 3"/>
    <property type="match status" value="1"/>
</dbReference>
<organism evidence="5 6">
    <name type="scientific">Candidatus Sphingobacterium stercoripullorum</name>
    <dbReference type="NCBI Taxonomy" id="2838759"/>
    <lineage>
        <taxon>Bacteria</taxon>
        <taxon>Pseudomonadati</taxon>
        <taxon>Bacteroidota</taxon>
        <taxon>Sphingobacteriia</taxon>
        <taxon>Sphingobacteriales</taxon>
        <taxon>Sphingobacteriaceae</taxon>
        <taxon>Sphingobacterium</taxon>
    </lineage>
</organism>
<dbReference type="InterPro" id="IPR001537">
    <property type="entry name" value="SpoU_MeTrfase"/>
</dbReference>
<dbReference type="EMBL" id="DXEZ01000038">
    <property type="protein sequence ID" value="HIX53657.1"/>
    <property type="molecule type" value="Genomic_DNA"/>
</dbReference>
<dbReference type="Proteomes" id="UP000824156">
    <property type="component" value="Unassembled WGS sequence"/>
</dbReference>
<comment type="similarity">
    <text evidence="1">Belongs to the class IV-like SAM-binding methyltransferase superfamily. RNA methyltransferase TrmH family.</text>
</comment>
<protein>
    <submittedName>
        <fullName evidence="5">RNA methyltransferase</fullName>
    </submittedName>
</protein>
<proteinExistence type="inferred from homology"/>
<dbReference type="SMART" id="SM00967">
    <property type="entry name" value="SpoU_sub_bind"/>
    <property type="match status" value="1"/>
</dbReference>
<evidence type="ECO:0000313" key="5">
    <source>
        <dbReference type="EMBL" id="HIX53657.1"/>
    </source>
</evidence>
<dbReference type="GO" id="GO:0008173">
    <property type="term" value="F:RNA methyltransferase activity"/>
    <property type="evidence" value="ECO:0007669"/>
    <property type="project" value="InterPro"/>
</dbReference>
<dbReference type="PANTHER" id="PTHR43191:SF2">
    <property type="entry name" value="RRNA METHYLTRANSFERASE 3, MITOCHONDRIAL"/>
    <property type="match status" value="1"/>
</dbReference>
<name>A0A9D1W8C2_9SPHI</name>
<evidence type="ECO:0000313" key="6">
    <source>
        <dbReference type="Proteomes" id="UP000824156"/>
    </source>
</evidence>
<dbReference type="CDD" id="cd18109">
    <property type="entry name" value="SpoU-like_RNA-MTase"/>
    <property type="match status" value="1"/>
</dbReference>
<evidence type="ECO:0000256" key="2">
    <source>
        <dbReference type="ARBA" id="ARBA00022603"/>
    </source>
</evidence>
<dbReference type="InterPro" id="IPR051259">
    <property type="entry name" value="rRNA_Methyltransferase"/>
</dbReference>
<dbReference type="SUPFAM" id="SSF75217">
    <property type="entry name" value="alpha/beta knot"/>
    <property type="match status" value="1"/>
</dbReference>
<comment type="caution">
    <text evidence="5">The sequence shown here is derived from an EMBL/GenBank/DDBJ whole genome shotgun (WGS) entry which is preliminary data.</text>
</comment>
<gene>
    <name evidence="5" type="ORF">H9853_01420</name>
</gene>